<feature type="compositionally biased region" description="Basic residues" evidence="1">
    <location>
        <begin position="32"/>
        <end position="41"/>
    </location>
</feature>
<feature type="domain" description="PDZ" evidence="2">
    <location>
        <begin position="288"/>
        <end position="337"/>
    </location>
</feature>
<dbReference type="InterPro" id="IPR036034">
    <property type="entry name" value="PDZ_sf"/>
</dbReference>
<dbReference type="InterPro" id="IPR001478">
    <property type="entry name" value="PDZ"/>
</dbReference>
<evidence type="ECO:0000256" key="1">
    <source>
        <dbReference type="SAM" id="MobiDB-lite"/>
    </source>
</evidence>
<name>A0A6A4W8W3_AMPAM</name>
<reference evidence="3 4" key="1">
    <citation type="submission" date="2019-07" db="EMBL/GenBank/DDBJ databases">
        <title>Draft genome assembly of a fouling barnacle, Amphibalanus amphitrite (Darwin, 1854): The first reference genome for Thecostraca.</title>
        <authorList>
            <person name="Kim W."/>
        </authorList>
    </citation>
    <scope>NUCLEOTIDE SEQUENCE [LARGE SCALE GENOMIC DNA]</scope>
    <source>
        <strain evidence="3">SNU_AA5</strain>
        <tissue evidence="3">Soma without cirri and trophi</tissue>
    </source>
</reference>
<comment type="caution">
    <text evidence="3">The sequence shown here is derived from an EMBL/GenBank/DDBJ whole genome shotgun (WGS) entry which is preliminary data.</text>
</comment>
<evidence type="ECO:0000313" key="4">
    <source>
        <dbReference type="Proteomes" id="UP000440578"/>
    </source>
</evidence>
<organism evidence="3 4">
    <name type="scientific">Amphibalanus amphitrite</name>
    <name type="common">Striped barnacle</name>
    <name type="synonym">Balanus amphitrite</name>
    <dbReference type="NCBI Taxonomy" id="1232801"/>
    <lineage>
        <taxon>Eukaryota</taxon>
        <taxon>Metazoa</taxon>
        <taxon>Ecdysozoa</taxon>
        <taxon>Arthropoda</taxon>
        <taxon>Crustacea</taxon>
        <taxon>Multicrustacea</taxon>
        <taxon>Cirripedia</taxon>
        <taxon>Thoracica</taxon>
        <taxon>Thoracicalcarea</taxon>
        <taxon>Balanomorpha</taxon>
        <taxon>Balanoidea</taxon>
        <taxon>Balanidae</taxon>
        <taxon>Amphibalaninae</taxon>
        <taxon>Amphibalanus</taxon>
    </lineage>
</organism>
<evidence type="ECO:0000313" key="3">
    <source>
        <dbReference type="EMBL" id="KAF0298361.1"/>
    </source>
</evidence>
<feature type="region of interest" description="Disordered" evidence="1">
    <location>
        <begin position="186"/>
        <end position="262"/>
    </location>
</feature>
<protein>
    <submittedName>
        <fullName evidence="3">Tyrosine-protein phosphatase 1</fullName>
    </submittedName>
</protein>
<gene>
    <name evidence="3" type="primary">ptp-1_6</name>
    <name evidence="3" type="ORF">FJT64_004224</name>
</gene>
<dbReference type="Proteomes" id="UP000440578">
    <property type="component" value="Unassembled WGS sequence"/>
</dbReference>
<dbReference type="PROSITE" id="PS50106">
    <property type="entry name" value="PDZ"/>
    <property type="match status" value="1"/>
</dbReference>
<evidence type="ECO:0000259" key="2">
    <source>
        <dbReference type="PROSITE" id="PS50106"/>
    </source>
</evidence>
<dbReference type="AlphaFoldDB" id="A0A6A4W8W3"/>
<keyword evidence="4" id="KW-1185">Reference proteome</keyword>
<feature type="compositionally biased region" description="Low complexity" evidence="1">
    <location>
        <begin position="223"/>
        <end position="232"/>
    </location>
</feature>
<accession>A0A6A4W8W3</accession>
<feature type="region of interest" description="Disordered" evidence="1">
    <location>
        <begin position="1"/>
        <end position="58"/>
    </location>
</feature>
<sequence length="418" mass="44425">MQLPNRSGAAVRPLRPDSADPLPGGSGATALGRRRCRRQSRRAAATGGSTRVEPAAGGLVPDRKALRAVSIMSEPAYSRLLCTPRPALGAALGCCHRSRLALEQLRGQVSGLGSQLRGQLADLSSAAVPKVTGLLQDLPRVFCAPTAKFSEGSFLDRLPAAMVEKVTSTVITKGPHKLAPIVTDGPLKPASVAPSERRLSITDGAVIARPETPPATEADDSASSDVDSGTADVMDDLPSPGTPEPEEEEEEEEDGIREEDRHRVVISVTQDLAEIHGPLGCQEVPPVVVRLKPGDQGRYGFNVKGGAGSNIPVTVSKVAPRSAICCNGPRLSKGDQVSASSRATVGSCPSAYCMLLLRGERGELYHVQVVSGRIVPNLSNGWRSRHDQPTRFSGRHLSLFCLVAEWTRLEVRADFMFF</sequence>
<dbReference type="OrthoDB" id="5854685at2759"/>
<proteinExistence type="predicted"/>
<dbReference type="Gene3D" id="2.30.42.10">
    <property type="match status" value="1"/>
</dbReference>
<dbReference type="EMBL" id="VIIS01001435">
    <property type="protein sequence ID" value="KAF0298361.1"/>
    <property type="molecule type" value="Genomic_DNA"/>
</dbReference>
<feature type="compositionally biased region" description="Acidic residues" evidence="1">
    <location>
        <begin position="244"/>
        <end position="257"/>
    </location>
</feature>
<dbReference type="SUPFAM" id="SSF50156">
    <property type="entry name" value="PDZ domain-like"/>
    <property type="match status" value="1"/>
</dbReference>